<keyword evidence="4" id="KW-1185">Reference proteome</keyword>
<gene>
    <name evidence="3" type="ORF">IPV69_05340</name>
</gene>
<feature type="transmembrane region" description="Helical" evidence="2">
    <location>
        <begin position="38"/>
        <end position="55"/>
    </location>
</feature>
<sequence length="332" mass="35064">MPPAPSDAPAETVSAPTAETTSPPATDAPPQQRTATQWVMFACIAAAFGVFWWAGDLLSIPRYRGFNASLLRQPGGSAVLSIIAAVVLMFAVAFVVGIVARRFWLLAGPLAALAGLSAWSFRGGAGYHAFLASSTSSNGTGVFFILAIECLIYGVALAGIWLMVYRLFRSPEANSERPYSLKPTGEAIQVVLTQAAFTILGVILLVPTSDKGQAFFGVLTASMLAAGLTRYFHDSRSPNQWIWAAPILVGFLGFVVNGFGDGAQLAIETGRLTGTFAALARPLPLDYATAGVVGSLIGLAMTTHDWEVVTWGYAAHAWQKSKRQPPAQSPGV</sequence>
<keyword evidence="2" id="KW-1133">Transmembrane helix</keyword>
<feature type="compositionally biased region" description="Low complexity" evidence="1">
    <location>
        <begin position="8"/>
        <end position="30"/>
    </location>
</feature>
<feature type="transmembrane region" description="Helical" evidence="2">
    <location>
        <begin position="241"/>
        <end position="260"/>
    </location>
</feature>
<reference evidence="3 4" key="1">
    <citation type="submission" date="2020-10" db="EMBL/GenBank/DDBJ databases">
        <title>Wide distribution of Phycisphaera-like planctomycetes from WD2101 soil group in peatlands and genome analysis of the first cultivated representative.</title>
        <authorList>
            <person name="Dedysh S.N."/>
            <person name="Beletsky A.V."/>
            <person name="Ivanova A."/>
            <person name="Kulichevskaya I.S."/>
            <person name="Suzina N.E."/>
            <person name="Philippov D.A."/>
            <person name="Rakitin A.L."/>
            <person name="Mardanov A.V."/>
            <person name="Ravin N.V."/>
        </authorList>
    </citation>
    <scope>NUCLEOTIDE SEQUENCE [LARGE SCALE GENOMIC DNA]</scope>
    <source>
        <strain evidence="3 4">M1803</strain>
    </source>
</reference>
<dbReference type="RefSeq" id="WP_206293886.1">
    <property type="nucleotide sequence ID" value="NZ_CP063458.1"/>
</dbReference>
<feature type="transmembrane region" description="Helical" evidence="2">
    <location>
        <begin position="75"/>
        <end position="96"/>
    </location>
</feature>
<evidence type="ECO:0000256" key="2">
    <source>
        <dbReference type="SAM" id="Phobius"/>
    </source>
</evidence>
<feature type="transmembrane region" description="Helical" evidence="2">
    <location>
        <begin position="103"/>
        <end position="121"/>
    </location>
</feature>
<feature type="transmembrane region" description="Helical" evidence="2">
    <location>
        <begin position="212"/>
        <end position="229"/>
    </location>
</feature>
<keyword evidence="2" id="KW-0812">Transmembrane</keyword>
<evidence type="ECO:0000256" key="1">
    <source>
        <dbReference type="SAM" id="MobiDB-lite"/>
    </source>
</evidence>
<evidence type="ECO:0000313" key="4">
    <source>
        <dbReference type="Proteomes" id="UP000593765"/>
    </source>
</evidence>
<feature type="transmembrane region" description="Helical" evidence="2">
    <location>
        <begin position="141"/>
        <end position="165"/>
    </location>
</feature>
<feature type="transmembrane region" description="Helical" evidence="2">
    <location>
        <begin position="186"/>
        <end position="206"/>
    </location>
</feature>
<dbReference type="KEGG" id="hbs:IPV69_05340"/>
<protein>
    <submittedName>
        <fullName evidence="3">Uncharacterized protein</fullName>
    </submittedName>
</protein>
<evidence type="ECO:0000313" key="3">
    <source>
        <dbReference type="EMBL" id="QOV90783.1"/>
    </source>
</evidence>
<dbReference type="AlphaFoldDB" id="A0A7M2WZG3"/>
<organism evidence="3 4">
    <name type="scientific">Humisphaera borealis</name>
    <dbReference type="NCBI Taxonomy" id="2807512"/>
    <lineage>
        <taxon>Bacteria</taxon>
        <taxon>Pseudomonadati</taxon>
        <taxon>Planctomycetota</taxon>
        <taxon>Phycisphaerae</taxon>
        <taxon>Tepidisphaerales</taxon>
        <taxon>Tepidisphaeraceae</taxon>
        <taxon>Humisphaera</taxon>
    </lineage>
</organism>
<feature type="region of interest" description="Disordered" evidence="1">
    <location>
        <begin position="1"/>
        <end position="30"/>
    </location>
</feature>
<proteinExistence type="predicted"/>
<accession>A0A7M2WZG3</accession>
<dbReference type="EMBL" id="CP063458">
    <property type="protein sequence ID" value="QOV90783.1"/>
    <property type="molecule type" value="Genomic_DNA"/>
</dbReference>
<name>A0A7M2WZG3_9BACT</name>
<keyword evidence="2" id="KW-0472">Membrane</keyword>
<dbReference type="Proteomes" id="UP000593765">
    <property type="component" value="Chromosome"/>
</dbReference>